<keyword evidence="4 6" id="KW-1133">Transmembrane helix</keyword>
<keyword evidence="5 6" id="KW-0472">Membrane</keyword>
<dbReference type="EMBL" id="JBHRZT010000039">
    <property type="protein sequence ID" value="MFC3883662.1"/>
    <property type="molecule type" value="Genomic_DNA"/>
</dbReference>
<evidence type="ECO:0000256" key="2">
    <source>
        <dbReference type="ARBA" id="ARBA00022475"/>
    </source>
</evidence>
<dbReference type="Proteomes" id="UP001595752">
    <property type="component" value="Unassembled WGS sequence"/>
</dbReference>
<feature type="domain" description="VTT" evidence="7">
    <location>
        <begin position="42"/>
        <end position="159"/>
    </location>
</feature>
<evidence type="ECO:0000256" key="5">
    <source>
        <dbReference type="ARBA" id="ARBA00023136"/>
    </source>
</evidence>
<feature type="transmembrane region" description="Helical" evidence="6">
    <location>
        <begin position="111"/>
        <end position="132"/>
    </location>
</feature>
<keyword evidence="3 6" id="KW-0812">Transmembrane</keyword>
<organism evidence="8 9">
    <name type="scientific">Bacillus songklensis</name>
    <dbReference type="NCBI Taxonomy" id="1069116"/>
    <lineage>
        <taxon>Bacteria</taxon>
        <taxon>Bacillati</taxon>
        <taxon>Bacillota</taxon>
        <taxon>Bacilli</taxon>
        <taxon>Bacillales</taxon>
        <taxon>Bacillaceae</taxon>
        <taxon>Bacillus</taxon>
    </lineage>
</organism>
<evidence type="ECO:0000313" key="9">
    <source>
        <dbReference type="Proteomes" id="UP001595752"/>
    </source>
</evidence>
<accession>A0ABV8B3D6</accession>
<proteinExistence type="inferred from homology"/>
<protein>
    <recommendedName>
        <fullName evidence="6">TVP38/TMEM64 family membrane protein</fullName>
    </recommendedName>
</protein>
<feature type="transmembrane region" description="Helical" evidence="6">
    <location>
        <begin position="165"/>
        <end position="185"/>
    </location>
</feature>
<keyword evidence="9" id="KW-1185">Reference proteome</keyword>
<evidence type="ECO:0000313" key="8">
    <source>
        <dbReference type="EMBL" id="MFC3883662.1"/>
    </source>
</evidence>
<dbReference type="Pfam" id="PF09335">
    <property type="entry name" value="VTT_dom"/>
    <property type="match status" value="1"/>
</dbReference>
<comment type="similarity">
    <text evidence="6">Belongs to the TVP38/TMEM64 family.</text>
</comment>
<evidence type="ECO:0000256" key="4">
    <source>
        <dbReference type="ARBA" id="ARBA00022989"/>
    </source>
</evidence>
<evidence type="ECO:0000259" key="7">
    <source>
        <dbReference type="Pfam" id="PF09335"/>
    </source>
</evidence>
<feature type="transmembrane region" description="Helical" evidence="6">
    <location>
        <begin position="139"/>
        <end position="159"/>
    </location>
</feature>
<evidence type="ECO:0000256" key="1">
    <source>
        <dbReference type="ARBA" id="ARBA00004651"/>
    </source>
</evidence>
<feature type="transmembrane region" description="Helical" evidence="6">
    <location>
        <begin position="56"/>
        <end position="78"/>
    </location>
</feature>
<gene>
    <name evidence="8" type="ORF">ACFOU2_09215</name>
</gene>
<dbReference type="PANTHER" id="PTHR12677">
    <property type="entry name" value="GOLGI APPARATUS MEMBRANE PROTEIN TVP38-RELATED"/>
    <property type="match status" value="1"/>
</dbReference>
<dbReference type="InterPro" id="IPR032816">
    <property type="entry name" value="VTT_dom"/>
</dbReference>
<evidence type="ECO:0000256" key="6">
    <source>
        <dbReference type="RuleBase" id="RU366058"/>
    </source>
</evidence>
<dbReference type="PANTHER" id="PTHR12677:SF55">
    <property type="entry name" value="UNDECAPRENYL PHOSPHATE TRANSPORTER SAOUHSC_00901-RELATED"/>
    <property type="match status" value="1"/>
</dbReference>
<dbReference type="RefSeq" id="WP_377914366.1">
    <property type="nucleotide sequence ID" value="NZ_JBHRZT010000039.1"/>
</dbReference>
<comment type="subcellular location">
    <subcellularLocation>
        <location evidence="1 6">Cell membrane</location>
        <topology evidence="1 6">Multi-pass membrane protein</topology>
    </subcellularLocation>
</comment>
<dbReference type="InterPro" id="IPR015414">
    <property type="entry name" value="TMEM64"/>
</dbReference>
<sequence length="202" mass="22881">MESLQQFFSLEYILKLLEDYRALGPVPGLLLPMLEAFLPILPLFAFVMANAAAFGLWQGFLISWIGACIGAFLVFFLVRKYGQEQFFSFLSRHGQIQKIMGWVERHGFGPLFLMLCFPFTPSAAINIVAGLSRVSMIQFGLAVLGGKMVMIFIMSFIGADLKSFFVQPIRTAVVAAVIFALWFIGKRIEVRLNYKLKQRNYE</sequence>
<feature type="transmembrane region" description="Helical" evidence="6">
    <location>
        <begin position="29"/>
        <end position="49"/>
    </location>
</feature>
<evidence type="ECO:0000256" key="3">
    <source>
        <dbReference type="ARBA" id="ARBA00022692"/>
    </source>
</evidence>
<comment type="caution">
    <text evidence="8">The sequence shown here is derived from an EMBL/GenBank/DDBJ whole genome shotgun (WGS) entry which is preliminary data.</text>
</comment>
<reference evidence="9" key="1">
    <citation type="journal article" date="2019" name="Int. J. Syst. Evol. Microbiol.">
        <title>The Global Catalogue of Microorganisms (GCM) 10K type strain sequencing project: providing services to taxonomists for standard genome sequencing and annotation.</title>
        <authorList>
            <consortium name="The Broad Institute Genomics Platform"/>
            <consortium name="The Broad Institute Genome Sequencing Center for Infectious Disease"/>
            <person name="Wu L."/>
            <person name="Ma J."/>
        </authorList>
    </citation>
    <scope>NUCLEOTIDE SEQUENCE [LARGE SCALE GENOMIC DNA]</scope>
    <source>
        <strain evidence="9">CCUG 61889</strain>
    </source>
</reference>
<keyword evidence="2 6" id="KW-1003">Cell membrane</keyword>
<name>A0ABV8B3D6_9BACI</name>